<dbReference type="Proteomes" id="UP001419268">
    <property type="component" value="Unassembled WGS sequence"/>
</dbReference>
<name>A0AAP0ET47_9MAGN</name>
<proteinExistence type="predicted"/>
<organism evidence="1 2">
    <name type="scientific">Stephania cephalantha</name>
    <dbReference type="NCBI Taxonomy" id="152367"/>
    <lineage>
        <taxon>Eukaryota</taxon>
        <taxon>Viridiplantae</taxon>
        <taxon>Streptophyta</taxon>
        <taxon>Embryophyta</taxon>
        <taxon>Tracheophyta</taxon>
        <taxon>Spermatophyta</taxon>
        <taxon>Magnoliopsida</taxon>
        <taxon>Ranunculales</taxon>
        <taxon>Menispermaceae</taxon>
        <taxon>Menispermoideae</taxon>
        <taxon>Cissampelideae</taxon>
        <taxon>Stephania</taxon>
    </lineage>
</organism>
<gene>
    <name evidence="1" type="ORF">Scep_026817</name>
</gene>
<sequence>MSELMKKMKGVFSFKNLAVKFESSSSSEKHHTHNLKPKKIQSKIDLRSISEISYNDIEQSLQNWDMPIIDLKQIYTQGSFSKNQDFIIKLEEDTKSINEEGQ</sequence>
<protein>
    <submittedName>
        <fullName evidence="1">Uncharacterized protein</fullName>
    </submittedName>
</protein>
<comment type="caution">
    <text evidence="1">The sequence shown here is derived from an EMBL/GenBank/DDBJ whole genome shotgun (WGS) entry which is preliminary data.</text>
</comment>
<dbReference type="AlphaFoldDB" id="A0AAP0ET47"/>
<reference evidence="1 2" key="1">
    <citation type="submission" date="2024-01" db="EMBL/GenBank/DDBJ databases">
        <title>Genome assemblies of Stephania.</title>
        <authorList>
            <person name="Yang L."/>
        </authorList>
    </citation>
    <scope>NUCLEOTIDE SEQUENCE [LARGE SCALE GENOMIC DNA]</scope>
    <source>
        <strain evidence="1">JXDWG</strain>
        <tissue evidence="1">Leaf</tissue>
    </source>
</reference>
<accession>A0AAP0ET47</accession>
<evidence type="ECO:0000313" key="1">
    <source>
        <dbReference type="EMBL" id="KAK9095348.1"/>
    </source>
</evidence>
<evidence type="ECO:0000313" key="2">
    <source>
        <dbReference type="Proteomes" id="UP001419268"/>
    </source>
</evidence>
<keyword evidence="2" id="KW-1185">Reference proteome</keyword>
<dbReference type="EMBL" id="JBBNAG010000011">
    <property type="protein sequence ID" value="KAK9095348.1"/>
    <property type="molecule type" value="Genomic_DNA"/>
</dbReference>